<evidence type="ECO:0000256" key="11">
    <source>
        <dbReference type="RuleBase" id="RU361241"/>
    </source>
</evidence>
<sequence length="469" mass="51361">MVSRLSASDATFFHLENTSTPMYVGSLAILRKPRAGLSYETLLATVEQRLPQIPRYRQKVREVTLGLARPVWVDDRDFDITYHIRRSALPSPGSDAQLHDLVARLGSRPLDKTRPLWEMYLVEGLTKNRIAIYTKSHQALVNGMTALEIGHVIADRTQKPPEFGEDIWIPAREPSDRQLVLGAIGEWIARPTSQLAAVREAVFDLATNSGELAAVGRRVADVVRTVARGTAPNSPLNTTVSRNRRFSVAEHRLEDYRTVRARYDCDINDVVLAVVAGALRNWLLSRGEPVTPTTTVRAMAPMSVYPDAELDSTAPGQAISEVSPFLVDLPVGEGNPVVRLSQIAHATESHSTAASLVDARTIVTLSGFAPPTLHAMGIRVATGFSARLFNLLITNVPGAQKQMYVAGTKLLETYAVPPLLQNQVLAIGVTSYNGMLYFGINADRDAMSDVDVLPSLLRESLEELLDAAR</sequence>
<dbReference type="STRING" id="1927124.BST13_27645"/>
<comment type="catalytic activity">
    <reaction evidence="10 11">
        <text>an acyl-CoA + a 1,2-diacyl-sn-glycerol = a triacyl-sn-glycerol + CoA</text>
        <dbReference type="Rhea" id="RHEA:10868"/>
        <dbReference type="ChEBI" id="CHEBI:17815"/>
        <dbReference type="ChEBI" id="CHEBI:57287"/>
        <dbReference type="ChEBI" id="CHEBI:58342"/>
        <dbReference type="ChEBI" id="CHEBI:64615"/>
        <dbReference type="EC" id="2.3.1.20"/>
    </reaction>
</comment>
<dbReference type="EMBL" id="MVHF01000037">
    <property type="protein sequence ID" value="ORA28838.1"/>
    <property type="molecule type" value="Genomic_DNA"/>
</dbReference>
<reference evidence="14 15" key="1">
    <citation type="submission" date="2017-02" db="EMBL/GenBank/DDBJ databases">
        <title>The new phylogeny of genus Mycobacterium.</title>
        <authorList>
            <person name="Tortoli E."/>
            <person name="Trovato A."/>
            <person name="Cirillo D.M."/>
        </authorList>
    </citation>
    <scope>NUCLEOTIDE SEQUENCE [LARGE SCALE GENOMIC DNA]</scope>
    <source>
        <strain evidence="14 15">RW6</strain>
    </source>
</reference>
<comment type="similarity">
    <text evidence="3 11">Belongs to the long-chain O-acyltransferase family.</text>
</comment>
<keyword evidence="15" id="KW-1185">Reference proteome</keyword>
<keyword evidence="5 11" id="KW-0444">Lipid biosynthesis</keyword>
<comment type="caution">
    <text evidence="14">The sequence shown here is derived from an EMBL/GenBank/DDBJ whole genome shotgun (WGS) entry which is preliminary data.</text>
</comment>
<evidence type="ECO:0000256" key="7">
    <source>
        <dbReference type="ARBA" id="ARBA00022798"/>
    </source>
</evidence>
<evidence type="ECO:0000256" key="6">
    <source>
        <dbReference type="ARBA" id="ARBA00022679"/>
    </source>
</evidence>
<protein>
    <recommendedName>
        <fullName evidence="4 11">Diacylglycerol O-acyltransferase</fullName>
        <ecNumber evidence="4 11">2.3.1.20</ecNumber>
    </recommendedName>
</protein>
<accession>A0A1X0AG54</accession>
<dbReference type="GO" id="GO:0001666">
    <property type="term" value="P:response to hypoxia"/>
    <property type="evidence" value="ECO:0007669"/>
    <property type="project" value="TreeGrafter"/>
</dbReference>
<evidence type="ECO:0000256" key="4">
    <source>
        <dbReference type="ARBA" id="ARBA00013244"/>
    </source>
</evidence>
<evidence type="ECO:0000259" key="13">
    <source>
        <dbReference type="Pfam" id="PF06974"/>
    </source>
</evidence>
<dbReference type="RefSeq" id="WP_083167847.1">
    <property type="nucleotide sequence ID" value="NZ_MVHF01000037.1"/>
</dbReference>
<evidence type="ECO:0000256" key="5">
    <source>
        <dbReference type="ARBA" id="ARBA00022516"/>
    </source>
</evidence>
<keyword evidence="7 11" id="KW-0319">Glycerol metabolism</keyword>
<dbReference type="GO" id="GO:0071731">
    <property type="term" value="P:response to nitric oxide"/>
    <property type="evidence" value="ECO:0007669"/>
    <property type="project" value="TreeGrafter"/>
</dbReference>
<keyword evidence="8 11" id="KW-0443">Lipid metabolism</keyword>
<dbReference type="NCBIfam" id="TIGR02946">
    <property type="entry name" value="acyl_WS_DGAT"/>
    <property type="match status" value="1"/>
</dbReference>
<evidence type="ECO:0000256" key="2">
    <source>
        <dbReference type="ARBA" id="ARBA00005189"/>
    </source>
</evidence>
<dbReference type="InterPro" id="IPR009721">
    <property type="entry name" value="O-acyltransferase_WSD1_C"/>
</dbReference>
<evidence type="ECO:0000256" key="9">
    <source>
        <dbReference type="ARBA" id="ARBA00023315"/>
    </source>
</evidence>
<evidence type="ECO:0000313" key="15">
    <source>
        <dbReference type="Proteomes" id="UP000192448"/>
    </source>
</evidence>
<dbReference type="OrthoDB" id="9810950at2"/>
<keyword evidence="9 11" id="KW-0012">Acyltransferase</keyword>
<dbReference type="InterPro" id="IPR004255">
    <property type="entry name" value="O-acyltransferase_WSD1_N"/>
</dbReference>
<evidence type="ECO:0000259" key="12">
    <source>
        <dbReference type="Pfam" id="PF03007"/>
    </source>
</evidence>
<dbReference type="GO" id="GO:0005886">
    <property type="term" value="C:plasma membrane"/>
    <property type="evidence" value="ECO:0007669"/>
    <property type="project" value="TreeGrafter"/>
</dbReference>
<feature type="domain" description="O-acyltransferase WSD1-like N-terminal" evidence="12">
    <location>
        <begin position="5"/>
        <end position="271"/>
    </location>
</feature>
<dbReference type="GO" id="GO:0019432">
    <property type="term" value="P:triglyceride biosynthetic process"/>
    <property type="evidence" value="ECO:0007669"/>
    <property type="project" value="UniProtKB-UniPathway"/>
</dbReference>
<proteinExistence type="inferred from homology"/>
<evidence type="ECO:0000313" key="14">
    <source>
        <dbReference type="EMBL" id="ORA28838.1"/>
    </source>
</evidence>
<dbReference type="GO" id="GO:0004144">
    <property type="term" value="F:diacylglycerol O-acyltransferase activity"/>
    <property type="evidence" value="ECO:0007669"/>
    <property type="project" value="UniProtKB-EC"/>
</dbReference>
<evidence type="ECO:0000256" key="8">
    <source>
        <dbReference type="ARBA" id="ARBA00023098"/>
    </source>
</evidence>
<dbReference type="InterPro" id="IPR014292">
    <property type="entry name" value="Acyl_transf_WS/DGAT"/>
</dbReference>
<dbReference type="Pfam" id="PF03007">
    <property type="entry name" value="WS_DGAT_cat"/>
    <property type="match status" value="1"/>
</dbReference>
<dbReference type="Proteomes" id="UP000192448">
    <property type="component" value="Unassembled WGS sequence"/>
</dbReference>
<evidence type="ECO:0000256" key="3">
    <source>
        <dbReference type="ARBA" id="ARBA00009587"/>
    </source>
</evidence>
<dbReference type="UniPathway" id="UPA00282"/>
<evidence type="ECO:0000256" key="1">
    <source>
        <dbReference type="ARBA" id="ARBA00004771"/>
    </source>
</evidence>
<comment type="pathway">
    <text evidence="1 11">Glycerolipid metabolism; triacylglycerol biosynthesis.</text>
</comment>
<dbReference type="Pfam" id="PF06974">
    <property type="entry name" value="WS_DGAT_C"/>
    <property type="match status" value="1"/>
</dbReference>
<name>A0A1X0AG54_9MYCO</name>
<feature type="domain" description="O-acyltransferase WSD1 C-terminal" evidence="13">
    <location>
        <begin position="323"/>
        <end position="464"/>
    </location>
</feature>
<dbReference type="AlphaFoldDB" id="A0A1X0AG54"/>
<dbReference type="PANTHER" id="PTHR31650:SF1">
    <property type="entry name" value="WAX ESTER SYNTHASE_DIACYLGLYCEROL ACYLTRANSFERASE 4-RELATED"/>
    <property type="match status" value="1"/>
</dbReference>
<dbReference type="GO" id="GO:0051701">
    <property type="term" value="P:biological process involved in interaction with host"/>
    <property type="evidence" value="ECO:0007669"/>
    <property type="project" value="TreeGrafter"/>
</dbReference>
<organism evidence="14 15">
    <name type="scientific">Mycobacterium aquaticum</name>
    <dbReference type="NCBI Taxonomy" id="1927124"/>
    <lineage>
        <taxon>Bacteria</taxon>
        <taxon>Bacillati</taxon>
        <taxon>Actinomycetota</taxon>
        <taxon>Actinomycetes</taxon>
        <taxon>Mycobacteriales</taxon>
        <taxon>Mycobacteriaceae</taxon>
        <taxon>Mycobacterium</taxon>
    </lineage>
</organism>
<evidence type="ECO:0000256" key="10">
    <source>
        <dbReference type="ARBA" id="ARBA00048109"/>
    </source>
</evidence>
<dbReference type="EC" id="2.3.1.20" evidence="4 11"/>
<dbReference type="InterPro" id="IPR045034">
    <property type="entry name" value="O-acyltransferase_WSD1-like"/>
</dbReference>
<gene>
    <name evidence="14" type="ORF">BST13_27645</name>
</gene>
<comment type="pathway">
    <text evidence="2">Lipid metabolism.</text>
</comment>
<dbReference type="GO" id="GO:0006071">
    <property type="term" value="P:glycerol metabolic process"/>
    <property type="evidence" value="ECO:0007669"/>
    <property type="project" value="UniProtKB-KW"/>
</dbReference>
<dbReference type="PANTHER" id="PTHR31650">
    <property type="entry name" value="O-ACYLTRANSFERASE (WSD1-LIKE) FAMILY PROTEIN"/>
    <property type="match status" value="1"/>
</dbReference>
<keyword evidence="6 11" id="KW-0808">Transferase</keyword>